<evidence type="ECO:0000256" key="1">
    <source>
        <dbReference type="SAM" id="MobiDB-lite"/>
    </source>
</evidence>
<gene>
    <name evidence="2" type="ORF">KUH32_10165</name>
</gene>
<evidence type="ECO:0000313" key="3">
    <source>
        <dbReference type="Proteomes" id="UP001166293"/>
    </source>
</evidence>
<comment type="caution">
    <text evidence="2">The sequence shown here is derived from an EMBL/GenBank/DDBJ whole genome shotgun (WGS) entry which is preliminary data.</text>
</comment>
<keyword evidence="3" id="KW-1185">Reference proteome</keyword>
<dbReference type="EMBL" id="JAHRWL010000001">
    <property type="protein sequence ID" value="MBV2360138.1"/>
    <property type="molecule type" value="Genomic_DNA"/>
</dbReference>
<dbReference type="PROSITE" id="PS51257">
    <property type="entry name" value="PROKAR_LIPOPROTEIN"/>
    <property type="match status" value="1"/>
</dbReference>
<dbReference type="InterPro" id="IPR021395">
    <property type="entry name" value="DUF3035"/>
</dbReference>
<reference evidence="2" key="1">
    <citation type="submission" date="2021-06" db="EMBL/GenBank/DDBJ databases">
        <title>Thalassococcus sp. CAU 1522 isolated from sea sand, Republic of Korea.</title>
        <authorList>
            <person name="Kim W."/>
        </authorList>
    </citation>
    <scope>NUCLEOTIDE SEQUENCE</scope>
    <source>
        <strain evidence="2">CAU 1522</strain>
    </source>
</reference>
<accession>A0ABS6N817</accession>
<feature type="region of interest" description="Disordered" evidence="1">
    <location>
        <begin position="30"/>
        <end position="68"/>
    </location>
</feature>
<dbReference type="Proteomes" id="UP001166293">
    <property type="component" value="Unassembled WGS sequence"/>
</dbReference>
<protein>
    <submittedName>
        <fullName evidence="2">DUF3035 domain-containing protein</fullName>
    </submittedName>
</protein>
<dbReference type="Pfam" id="PF11233">
    <property type="entry name" value="DUF3035"/>
    <property type="match status" value="1"/>
</dbReference>
<dbReference type="RefSeq" id="WP_217777906.1">
    <property type="nucleotide sequence ID" value="NZ_JAHRWL010000001.1"/>
</dbReference>
<organism evidence="2 3">
    <name type="scientific">Thalassococcus arenae</name>
    <dbReference type="NCBI Taxonomy" id="2851652"/>
    <lineage>
        <taxon>Bacteria</taxon>
        <taxon>Pseudomonadati</taxon>
        <taxon>Pseudomonadota</taxon>
        <taxon>Alphaproteobacteria</taxon>
        <taxon>Rhodobacterales</taxon>
        <taxon>Roseobacteraceae</taxon>
        <taxon>Thalassococcus</taxon>
    </lineage>
</organism>
<proteinExistence type="predicted"/>
<evidence type="ECO:0000313" key="2">
    <source>
        <dbReference type="EMBL" id="MBV2360138.1"/>
    </source>
</evidence>
<name>A0ABS6N817_9RHOB</name>
<sequence>MRFAPMILIAGLAGLTACSGERDIRLHDLRTNSGRPEEFSIVPRKPLETPPSFAELPQPTPGGANRTDQTPLADAVAVLGGNPARLTPGAGIPAGDAAIVSRASRFGRDATIREKLAAEDLDFRTRRSRFTWSIVPTDEYFRAYRRQSLDAYQWLDRYRRAGARTPAAPPEGR</sequence>